<keyword evidence="3" id="KW-0949">S-adenosyl-L-methionine</keyword>
<name>A0A329KKI5_9MYCO</name>
<evidence type="ECO:0000256" key="2">
    <source>
        <dbReference type="ARBA" id="ARBA00022679"/>
    </source>
</evidence>
<dbReference type="GO" id="GO:0008171">
    <property type="term" value="F:O-methyltransferase activity"/>
    <property type="evidence" value="ECO:0007669"/>
    <property type="project" value="InterPro"/>
</dbReference>
<gene>
    <name evidence="5" type="ORF">DQP58_11090</name>
</gene>
<evidence type="ECO:0000259" key="4">
    <source>
        <dbReference type="Pfam" id="PF00891"/>
    </source>
</evidence>
<dbReference type="InterPro" id="IPR016461">
    <property type="entry name" value="COMT-like"/>
</dbReference>
<organism evidence="5 6">
    <name type="scientific">Mycobacterium colombiense</name>
    <dbReference type="NCBI Taxonomy" id="339268"/>
    <lineage>
        <taxon>Bacteria</taxon>
        <taxon>Bacillati</taxon>
        <taxon>Actinomycetota</taxon>
        <taxon>Actinomycetes</taxon>
        <taxon>Mycobacteriales</taxon>
        <taxon>Mycobacteriaceae</taxon>
        <taxon>Mycobacterium</taxon>
        <taxon>Mycobacterium avium complex (MAC)</taxon>
    </lineage>
</organism>
<dbReference type="AlphaFoldDB" id="A0A329KKI5"/>
<dbReference type="PANTHER" id="PTHR43712">
    <property type="entry name" value="PUTATIVE (AFU_ORTHOLOGUE AFUA_4G14580)-RELATED"/>
    <property type="match status" value="1"/>
</dbReference>
<reference evidence="5 6" key="1">
    <citation type="submission" date="2018-06" db="EMBL/GenBank/DDBJ databases">
        <title>NTM in soil in Japan.</title>
        <authorList>
            <person name="Ohya K."/>
        </authorList>
    </citation>
    <scope>NUCLEOTIDE SEQUENCE [LARGE SCALE GENOMIC DNA]</scope>
    <source>
        <strain evidence="5 6">GF76</strain>
    </source>
</reference>
<dbReference type="GO" id="GO:0032259">
    <property type="term" value="P:methylation"/>
    <property type="evidence" value="ECO:0007669"/>
    <property type="project" value="UniProtKB-KW"/>
</dbReference>
<dbReference type="Gene3D" id="1.10.10.10">
    <property type="entry name" value="Winged helix-like DNA-binding domain superfamily/Winged helix DNA-binding domain"/>
    <property type="match status" value="1"/>
</dbReference>
<dbReference type="SUPFAM" id="SSF46785">
    <property type="entry name" value="Winged helix' DNA-binding domain"/>
    <property type="match status" value="1"/>
</dbReference>
<evidence type="ECO:0000256" key="1">
    <source>
        <dbReference type="ARBA" id="ARBA00022603"/>
    </source>
</evidence>
<dbReference type="Gene3D" id="1.10.287.1350">
    <property type="match status" value="1"/>
</dbReference>
<dbReference type="Proteomes" id="UP000250347">
    <property type="component" value="Unassembled WGS sequence"/>
</dbReference>
<keyword evidence="2" id="KW-0808">Transferase</keyword>
<protein>
    <recommendedName>
        <fullName evidence="4">O-methyltransferase C-terminal domain-containing protein</fullName>
    </recommendedName>
</protein>
<keyword evidence="1" id="KW-0489">Methyltransferase</keyword>
<evidence type="ECO:0000313" key="6">
    <source>
        <dbReference type="Proteomes" id="UP000250347"/>
    </source>
</evidence>
<evidence type="ECO:0000256" key="3">
    <source>
        <dbReference type="ARBA" id="ARBA00022691"/>
    </source>
</evidence>
<evidence type="ECO:0000313" key="5">
    <source>
        <dbReference type="EMBL" id="RAU96067.1"/>
    </source>
</evidence>
<dbReference type="InterPro" id="IPR029063">
    <property type="entry name" value="SAM-dependent_MTases_sf"/>
</dbReference>
<dbReference type="InterPro" id="IPR036388">
    <property type="entry name" value="WH-like_DNA-bd_sf"/>
</dbReference>
<dbReference type="Pfam" id="PF00891">
    <property type="entry name" value="Methyltransf_2"/>
    <property type="match status" value="1"/>
</dbReference>
<comment type="caution">
    <text evidence="5">The sequence shown here is derived from an EMBL/GenBank/DDBJ whole genome shotgun (WGS) entry which is preliminary data.</text>
</comment>
<dbReference type="SUPFAM" id="SSF53335">
    <property type="entry name" value="S-adenosyl-L-methionine-dependent methyltransferases"/>
    <property type="match status" value="1"/>
</dbReference>
<dbReference type="InterPro" id="IPR036390">
    <property type="entry name" value="WH_DNA-bd_sf"/>
</dbReference>
<feature type="domain" description="O-methyltransferase C-terminal" evidence="4">
    <location>
        <begin position="140"/>
        <end position="349"/>
    </location>
</feature>
<dbReference type="PROSITE" id="PS51683">
    <property type="entry name" value="SAM_OMT_II"/>
    <property type="match status" value="1"/>
</dbReference>
<accession>A0A329KKI5</accession>
<dbReference type="InterPro" id="IPR001077">
    <property type="entry name" value="COMT_C"/>
</dbReference>
<dbReference type="Gene3D" id="3.40.50.150">
    <property type="entry name" value="Vaccinia Virus protein VP39"/>
    <property type="match status" value="1"/>
</dbReference>
<dbReference type="PANTHER" id="PTHR43712:SF2">
    <property type="entry name" value="O-METHYLTRANSFERASE CICE"/>
    <property type="match status" value="1"/>
</dbReference>
<proteinExistence type="predicted"/>
<dbReference type="EMBL" id="QMEU01000024">
    <property type="protein sequence ID" value="RAU96067.1"/>
    <property type="molecule type" value="Genomic_DNA"/>
</dbReference>
<sequence length="368" mass="40690">MSMRLPTLPLPRSVARGVFDARRRVLDLADVAVPGEFALFSDITFGLQKLKIAGVLVSSGLADALGEDAQDPVELAYILGLDPDVTVRIVNAATGSRLMKLDRRGRARMTKLGAPLRRDHPRSIASWVAYYAHPDTAAAYAHLDAQLREGAETSGYRRAFGSSLWEYLDEHPDRRSMFADAMRQLTQFDLAGIVRTYPWPTHGVICDVAGGVGHMLAAILERRPNARGILLDSPEIIEQADGFLRERGLADRIERRTGDLFGQLDVRADVYTMKWILHDWDDDACCEILKRVHATMPPGAKVVTIDMHHESGQLNTVSAMLDVLMLVSCEGGRERSPQQVHALMRDAGLRPGRVRHFGPTMLVEGIAP</sequence>